<dbReference type="eggNOG" id="COG5534">
    <property type="taxonomic scope" value="Bacteria"/>
</dbReference>
<dbReference type="PATRIC" id="fig|1120926.3.peg.265"/>
<accession>N8ZUQ5</accession>
<name>N8ZUQ5_9GAMM</name>
<dbReference type="Pfam" id="PF10134">
    <property type="entry name" value="RPA"/>
    <property type="match status" value="1"/>
</dbReference>
<dbReference type="RefSeq" id="WP_004845037.1">
    <property type="nucleotide sequence ID" value="NZ_ASYY01000063.1"/>
</dbReference>
<protein>
    <recommendedName>
        <fullName evidence="3">Plasmid replication initiator protein</fullName>
    </recommendedName>
</protein>
<evidence type="ECO:0000313" key="1">
    <source>
        <dbReference type="EMBL" id="ENV35478.1"/>
    </source>
</evidence>
<reference evidence="1 2" key="1">
    <citation type="submission" date="2013-02" db="EMBL/GenBank/DDBJ databases">
        <title>The Genome Sequence of Acinetobacter gerneri CIP 107464.</title>
        <authorList>
            <consortium name="The Broad Institute Genome Sequencing Platform"/>
            <consortium name="The Broad Institute Genome Sequencing Center for Infectious Disease"/>
            <person name="Cerqueira G."/>
            <person name="Feldgarden M."/>
            <person name="Courvalin P."/>
            <person name="Perichon B."/>
            <person name="Grillot-Courvalin C."/>
            <person name="Clermont D."/>
            <person name="Rocha E."/>
            <person name="Yoon E.-J."/>
            <person name="Nemec A."/>
            <person name="Walker B."/>
            <person name="Young S.K."/>
            <person name="Zeng Q."/>
            <person name="Gargeya S."/>
            <person name="Fitzgerald M."/>
            <person name="Haas B."/>
            <person name="Abouelleil A."/>
            <person name="Alvarado L."/>
            <person name="Arachchi H.M."/>
            <person name="Berlin A.M."/>
            <person name="Chapman S.B."/>
            <person name="Dewar J."/>
            <person name="Goldberg J."/>
            <person name="Griggs A."/>
            <person name="Gujja S."/>
            <person name="Hansen M."/>
            <person name="Howarth C."/>
            <person name="Imamovic A."/>
            <person name="Larimer J."/>
            <person name="McCowan C."/>
            <person name="Murphy C."/>
            <person name="Neiman D."/>
            <person name="Pearson M."/>
            <person name="Priest M."/>
            <person name="Roberts A."/>
            <person name="Saif S."/>
            <person name="Shea T."/>
            <person name="Sisk P."/>
            <person name="Sykes S."/>
            <person name="Wortman J."/>
            <person name="Nusbaum C."/>
            <person name="Birren B."/>
        </authorList>
    </citation>
    <scope>NUCLEOTIDE SEQUENCE [LARGE SCALE GENOMIC DNA]</scope>
    <source>
        <strain evidence="1 2">CIP 107464</strain>
    </source>
</reference>
<evidence type="ECO:0008006" key="3">
    <source>
        <dbReference type="Google" id="ProtNLM"/>
    </source>
</evidence>
<comment type="caution">
    <text evidence="1">The sequence shown here is derived from an EMBL/GenBank/DDBJ whole genome shotgun (WGS) entry which is preliminary data.</text>
</comment>
<sequence length="302" mass="34251">MTDQPKTKGLKGRKAALDPLRHEQPDLFVADILDVMPKGDAASMEHPVFALRAGDKQIRKYEHNDNTLEVIPSVLGLATMHDKDVLLYCIGQVVEAINQGRTPSRTVRVTAYDLLQVTNRGQGKSDYERLKAALSRLRGTTLRTNIVTAGRRIDDIFGLIDDAQIVREEKGKMQHIDITLSEWTYNSAIALEVLTYNRDYFRLRGGLDRRLYELARKHTGTQSRWVIGLELLQKKAGAGGALKNFRQDIKQLSHSDHLPDYRVHFDADTDMVSFYHRGEEGHRKQLADLIKSVTKPKPKKAK</sequence>
<keyword evidence="2" id="KW-1185">Reference proteome</keyword>
<gene>
    <name evidence="1" type="ORF">F960_00285</name>
</gene>
<evidence type="ECO:0000313" key="2">
    <source>
        <dbReference type="Proteomes" id="UP000013117"/>
    </source>
</evidence>
<proteinExistence type="predicted"/>
<organism evidence="1 2">
    <name type="scientific">Acinetobacter gerneri DSM 14967 = CIP 107464 = MTCC 9824</name>
    <dbReference type="NCBI Taxonomy" id="1120926"/>
    <lineage>
        <taxon>Bacteria</taxon>
        <taxon>Pseudomonadati</taxon>
        <taxon>Pseudomonadota</taxon>
        <taxon>Gammaproteobacteria</taxon>
        <taxon>Moraxellales</taxon>
        <taxon>Moraxellaceae</taxon>
        <taxon>Acinetobacter</taxon>
    </lineage>
</organism>
<dbReference type="EMBL" id="APPN01000021">
    <property type="protein sequence ID" value="ENV35478.1"/>
    <property type="molecule type" value="Genomic_DNA"/>
</dbReference>
<dbReference type="AlphaFoldDB" id="N8ZUQ5"/>
<dbReference type="Proteomes" id="UP000013117">
    <property type="component" value="Unassembled WGS sequence"/>
</dbReference>
<dbReference type="STRING" id="202952.GCA_000747725_00375"/>
<dbReference type="HOGENOM" id="CLU_050846_2_0_6"/>
<dbReference type="GeneID" id="84207727"/>
<dbReference type="InterPro" id="IPR018777">
    <property type="entry name" value="Replication_initiator_prot_A"/>
</dbReference>